<feature type="coiled-coil region" evidence="1">
    <location>
        <begin position="53"/>
        <end position="87"/>
    </location>
</feature>
<name>A0A0B2UK43_9MICR</name>
<dbReference type="Proteomes" id="UP000031056">
    <property type="component" value="Unassembled WGS sequence"/>
</dbReference>
<dbReference type="VEuPathDB" id="MicrosporidiaDB:M896_080750"/>
<dbReference type="GO" id="GO:0005886">
    <property type="term" value="C:plasma membrane"/>
    <property type="evidence" value="ECO:0007669"/>
    <property type="project" value="TreeGrafter"/>
</dbReference>
<protein>
    <recommendedName>
        <fullName evidence="2">Exocyst complex component Sec3 coiled-coil domain-containing protein</fullName>
    </recommendedName>
</protein>
<dbReference type="OrthoDB" id="27109at2759"/>
<reference evidence="3 4" key="1">
    <citation type="journal article" date="2014" name="MBio">
        <title>The Ordospora colligata genome; evolution of extreme reduction in microsporidia and host-to-parasite horizontal gene transfer.</title>
        <authorList>
            <person name="Pombert J.-F."/>
            <person name="Haag K.L."/>
            <person name="Beidas S."/>
            <person name="Ebert D."/>
            <person name="Keeling P.J."/>
        </authorList>
    </citation>
    <scope>NUCLEOTIDE SEQUENCE [LARGE SCALE GENOMIC DNA]</scope>
    <source>
        <strain evidence="3 4">OC4</strain>
    </source>
</reference>
<dbReference type="AlphaFoldDB" id="A0A0B2UK43"/>
<dbReference type="GeneID" id="26262115"/>
<dbReference type="GO" id="GO:0005546">
    <property type="term" value="F:phosphatidylinositol-4,5-bisphosphate binding"/>
    <property type="evidence" value="ECO:0007669"/>
    <property type="project" value="TreeGrafter"/>
</dbReference>
<evidence type="ECO:0000259" key="2">
    <source>
        <dbReference type="Pfam" id="PF09763"/>
    </source>
</evidence>
<dbReference type="PANTHER" id="PTHR16092:SF14">
    <property type="entry name" value="EXOCYST COMPLEX COMPONENT 1 ISOFORM X1"/>
    <property type="match status" value="1"/>
</dbReference>
<accession>A0A0B2UK43</accession>
<proteinExistence type="predicted"/>
<gene>
    <name evidence="3" type="ORF">M896_080750</name>
</gene>
<evidence type="ECO:0000256" key="1">
    <source>
        <dbReference type="SAM" id="Coils"/>
    </source>
</evidence>
<sequence length="485" mass="56714">MENEIDELFLGSKNDAIDKDKITNLDACMNEMPMLYPNLRHVDEKCKMIYSSLELYTIKLESLSNELKEIEDENMKLENEILYQTQIYEHLKELLYSVEIKEEHFIALEAESFDSIDGICKIERALDALNELDVEKYTIRIVREKKERINDALRKFYKRFVAYMGKFMAGNEHAHQLKVHKGLYGIIKRFKKIIEYSRDQKDYYVVVCSMYMAHSRKLYEREVDAHMKTVFRLIKDSPTQEKVSDTLQTFVDSYRSIIQCEMRFIESMGLEGDASAIFNDVWVIVEEFVENVYELLSIETLNGLGLCWREVDEVEESVYFCFQKDLRKMYERMEEEYLCKEVQRGDLRVEKLERILRSSSNTELRIKAAVLGMSRILEKSSSKGLDEAIRKWKIVTKVQVACGVDVSEINKAEQKVRTEFERYCMDFILGEGNAVSNTKKVVAAVGEDKVFKAKMVKMMQEMMSSRNAEGGLREPAEVIEYLSNA</sequence>
<dbReference type="GO" id="GO:0006893">
    <property type="term" value="P:Golgi to plasma membrane transport"/>
    <property type="evidence" value="ECO:0007669"/>
    <property type="project" value="TreeGrafter"/>
</dbReference>
<evidence type="ECO:0000313" key="4">
    <source>
        <dbReference type="Proteomes" id="UP000031056"/>
    </source>
</evidence>
<dbReference type="InterPro" id="IPR019160">
    <property type="entry name" value="Sec3_CC"/>
</dbReference>
<dbReference type="GO" id="GO:0000145">
    <property type="term" value="C:exocyst"/>
    <property type="evidence" value="ECO:0007669"/>
    <property type="project" value="InterPro"/>
</dbReference>
<comment type="caution">
    <text evidence="3">The sequence shown here is derived from an EMBL/GenBank/DDBJ whole genome shotgun (WGS) entry which is preliminary data.</text>
</comment>
<dbReference type="GO" id="GO:0006887">
    <property type="term" value="P:exocytosis"/>
    <property type="evidence" value="ECO:0007669"/>
    <property type="project" value="InterPro"/>
</dbReference>
<dbReference type="InParanoid" id="A0A0B2UK43"/>
<dbReference type="STRING" id="1354746.A0A0B2UK43"/>
<dbReference type="RefSeq" id="XP_014563382.1">
    <property type="nucleotide sequence ID" value="XM_014707896.1"/>
</dbReference>
<feature type="domain" description="Exocyst complex component Sec3 coiled-coil" evidence="2">
    <location>
        <begin position="17"/>
        <end position="130"/>
    </location>
</feature>
<dbReference type="EMBL" id="JOKQ01000008">
    <property type="protein sequence ID" value="KHN69340.1"/>
    <property type="molecule type" value="Genomic_DNA"/>
</dbReference>
<organism evidence="3 4">
    <name type="scientific">Ordospora colligata OC4</name>
    <dbReference type="NCBI Taxonomy" id="1354746"/>
    <lineage>
        <taxon>Eukaryota</taxon>
        <taxon>Fungi</taxon>
        <taxon>Fungi incertae sedis</taxon>
        <taxon>Microsporidia</taxon>
        <taxon>Ordosporidae</taxon>
        <taxon>Ordospora</taxon>
    </lineage>
</organism>
<dbReference type="PANTHER" id="PTHR16092">
    <property type="entry name" value="SEC3/SYNTAXIN-RELATED"/>
    <property type="match status" value="1"/>
</dbReference>
<dbReference type="Pfam" id="PF09763">
    <property type="entry name" value="Sec3_CC"/>
    <property type="match status" value="1"/>
</dbReference>
<keyword evidence="1" id="KW-0175">Coiled coil</keyword>
<dbReference type="HOGENOM" id="CLU_041566_0_0_1"/>
<evidence type="ECO:0000313" key="3">
    <source>
        <dbReference type="EMBL" id="KHN69340.1"/>
    </source>
</evidence>
<keyword evidence="4" id="KW-1185">Reference proteome</keyword>